<dbReference type="InterPro" id="IPR001347">
    <property type="entry name" value="SIS_dom"/>
</dbReference>
<dbReference type="InterPro" id="IPR035466">
    <property type="entry name" value="GlmS/AgaS_SIS"/>
</dbReference>
<dbReference type="CDD" id="cd05008">
    <property type="entry name" value="SIS_GlmS_GlmD_1"/>
    <property type="match status" value="1"/>
</dbReference>
<dbReference type="OrthoDB" id="2268792at2"/>
<comment type="caution">
    <text evidence="3">The sequence shown here is derived from an EMBL/GenBank/DDBJ whole genome shotgun (WGS) entry which is preliminary data.</text>
</comment>
<keyword evidence="1" id="KW-0677">Repeat</keyword>
<organism evidence="3 4">
    <name type="scientific">Lactobacillus melliventris</name>
    <dbReference type="NCBI Taxonomy" id="1218507"/>
    <lineage>
        <taxon>Bacteria</taxon>
        <taxon>Bacillati</taxon>
        <taxon>Bacillota</taxon>
        <taxon>Bacilli</taxon>
        <taxon>Lactobacillales</taxon>
        <taxon>Lactobacillaceae</taxon>
        <taxon>Lactobacillus</taxon>
    </lineage>
</organism>
<dbReference type="GO" id="GO:0004360">
    <property type="term" value="F:glutamine-fructose-6-phosphate transaminase (isomerizing) activity"/>
    <property type="evidence" value="ECO:0007669"/>
    <property type="project" value="TreeGrafter"/>
</dbReference>
<dbReference type="GO" id="GO:0097367">
    <property type="term" value="F:carbohydrate derivative binding"/>
    <property type="evidence" value="ECO:0007669"/>
    <property type="project" value="InterPro"/>
</dbReference>
<dbReference type="EMBL" id="JXLI01000003">
    <property type="protein sequence ID" value="KJY58552.1"/>
    <property type="molecule type" value="Genomic_DNA"/>
</dbReference>
<protein>
    <recommendedName>
        <fullName evidence="2">SIS domain-containing protein</fullName>
    </recommendedName>
</protein>
<dbReference type="PATRIC" id="fig|1218507.3.peg.208"/>
<gene>
    <name evidence="3" type="ORF">JF74_00540</name>
</gene>
<dbReference type="PROSITE" id="PS51464">
    <property type="entry name" value="SIS"/>
    <property type="match status" value="1"/>
</dbReference>
<reference evidence="3 4" key="1">
    <citation type="submission" date="2015-01" db="EMBL/GenBank/DDBJ databases">
        <title>Comparative genomics of the lactic acid bacteria isolated from the honey bee gut.</title>
        <authorList>
            <person name="Ellegaard K.M."/>
            <person name="Tamarit D."/>
            <person name="Javelind E."/>
            <person name="Olofsson T."/>
            <person name="Andersson S.G."/>
            <person name="Vasquez A."/>
        </authorList>
    </citation>
    <scope>NUCLEOTIDE SEQUENCE [LARGE SCALE GENOMIC DNA]</scope>
    <source>
        <strain evidence="3 4">Hma8</strain>
    </source>
</reference>
<evidence type="ECO:0000256" key="1">
    <source>
        <dbReference type="ARBA" id="ARBA00022737"/>
    </source>
</evidence>
<proteinExistence type="predicted"/>
<dbReference type="PANTHER" id="PTHR10937">
    <property type="entry name" value="GLUCOSAMINE--FRUCTOSE-6-PHOSPHATE AMINOTRANSFERASE, ISOMERIZING"/>
    <property type="match status" value="1"/>
</dbReference>
<name>A0A0F4LI71_9LACO</name>
<dbReference type="Gene3D" id="3.40.50.10490">
    <property type="entry name" value="Glucose-6-phosphate isomerase like protein, domain 1"/>
    <property type="match status" value="2"/>
</dbReference>
<evidence type="ECO:0000313" key="4">
    <source>
        <dbReference type="Proteomes" id="UP000033531"/>
    </source>
</evidence>
<evidence type="ECO:0000313" key="3">
    <source>
        <dbReference type="EMBL" id="KJY58552.1"/>
    </source>
</evidence>
<dbReference type="Pfam" id="PF01380">
    <property type="entry name" value="SIS"/>
    <property type="match status" value="1"/>
</dbReference>
<dbReference type="GO" id="GO:0006487">
    <property type="term" value="P:protein N-linked glycosylation"/>
    <property type="evidence" value="ECO:0007669"/>
    <property type="project" value="TreeGrafter"/>
</dbReference>
<evidence type="ECO:0000259" key="2">
    <source>
        <dbReference type="PROSITE" id="PS51464"/>
    </source>
</evidence>
<dbReference type="RefSeq" id="WP_046324020.1">
    <property type="nucleotide sequence ID" value="NZ_JBHTMT010000009.1"/>
</dbReference>
<dbReference type="Proteomes" id="UP000033531">
    <property type="component" value="Unassembled WGS sequence"/>
</dbReference>
<dbReference type="PANTHER" id="PTHR10937:SF17">
    <property type="entry name" value="GLUCOSAMINE-FRUCTOSE-6-PHOSPHATE AMINOTRANSFERASE"/>
    <property type="match status" value="1"/>
</dbReference>
<sequence>MKIIDNIYNQPERLQKILDTEGTIADNLIRLVQQKHIKKVYFTGSGTSFHASTLISMYFNKFTGLDAQAVIPDNFTNYFVPSLYFKPDETLLIGISQSGTSSSTLDAIRKAKSLSFNTIAISEETKSKIAQEADNVIYLNTGDEGIPVETRGYTSTIMLGLILALRLGLAQNKLNEAKYQDFLTQTKEDITKLPTTLNTAEKFYQQHKNELVTMRKGAIAGYGYNYATAMEAYLKLYETFHAPLSVHEFGELIHGYEMAFDADQYIFLIIANGPEKSLANKYIEFLKQITKHIFIITDQNIAFDSGAKILKVPSLHNDELSPFNLIIPFQIIASRNCEAIGYDTSKYPLKAHSFAHF</sequence>
<dbReference type="HOGENOM" id="CLU_012520_1_0_9"/>
<dbReference type="STRING" id="1218507.JF74_00540"/>
<dbReference type="SUPFAM" id="SSF53697">
    <property type="entry name" value="SIS domain"/>
    <property type="match status" value="1"/>
</dbReference>
<dbReference type="AlphaFoldDB" id="A0A0F4LI71"/>
<dbReference type="GO" id="GO:0006047">
    <property type="term" value="P:UDP-N-acetylglucosamine metabolic process"/>
    <property type="evidence" value="ECO:0007669"/>
    <property type="project" value="TreeGrafter"/>
</dbReference>
<dbReference type="GO" id="GO:0006002">
    <property type="term" value="P:fructose 6-phosphate metabolic process"/>
    <property type="evidence" value="ECO:0007669"/>
    <property type="project" value="TreeGrafter"/>
</dbReference>
<feature type="domain" description="SIS" evidence="2">
    <location>
        <begin position="28"/>
        <end position="173"/>
    </location>
</feature>
<dbReference type="InterPro" id="IPR046348">
    <property type="entry name" value="SIS_dom_sf"/>
</dbReference>
<accession>A0A0F4LI71</accession>